<evidence type="ECO:0000256" key="1">
    <source>
        <dbReference type="SAM" id="Phobius"/>
    </source>
</evidence>
<dbReference type="Gene3D" id="1.10.10.10">
    <property type="entry name" value="Winged helix-like DNA-binding domain superfamily/Winged helix DNA-binding domain"/>
    <property type="match status" value="1"/>
</dbReference>
<proteinExistence type="predicted"/>
<dbReference type="PROSITE" id="PS50043">
    <property type="entry name" value="HTH_LUXR_2"/>
    <property type="match status" value="1"/>
</dbReference>
<dbReference type="Proteomes" id="UP000504693">
    <property type="component" value="Chromosome"/>
</dbReference>
<gene>
    <name evidence="3" type="ORF">HQR01_05005</name>
</gene>
<dbReference type="SMART" id="SM00421">
    <property type="entry name" value="HTH_LUXR"/>
    <property type="match status" value="1"/>
</dbReference>
<feature type="domain" description="HTH luxR-type" evidence="2">
    <location>
        <begin position="1"/>
        <end position="65"/>
    </location>
</feature>
<keyword evidence="4" id="KW-1185">Reference proteome</keyword>
<evidence type="ECO:0000313" key="4">
    <source>
        <dbReference type="Proteomes" id="UP000504693"/>
    </source>
</evidence>
<organism evidence="3 4">
    <name type="scientific">Erythrobacter mangrovi</name>
    <dbReference type="NCBI Taxonomy" id="2739433"/>
    <lineage>
        <taxon>Bacteria</taxon>
        <taxon>Pseudomonadati</taxon>
        <taxon>Pseudomonadota</taxon>
        <taxon>Alphaproteobacteria</taxon>
        <taxon>Sphingomonadales</taxon>
        <taxon>Erythrobacteraceae</taxon>
        <taxon>Erythrobacter/Porphyrobacter group</taxon>
        <taxon>Erythrobacter</taxon>
    </lineage>
</organism>
<dbReference type="GO" id="GO:0006355">
    <property type="term" value="P:regulation of DNA-templated transcription"/>
    <property type="evidence" value="ECO:0007669"/>
    <property type="project" value="InterPro"/>
</dbReference>
<keyword evidence="1" id="KW-0812">Transmembrane</keyword>
<reference evidence="3 4" key="1">
    <citation type="submission" date="2020-05" db="EMBL/GenBank/DDBJ databases">
        <title>Erythrobacter mangrovi sp. nov., isolated from rhizosphere soil of mangrove plant (Kandelia candel).</title>
        <authorList>
            <person name="Ye Y.H."/>
        </authorList>
    </citation>
    <scope>NUCLEOTIDE SEQUENCE [LARGE SCALE GENOMIC DNA]</scope>
    <source>
        <strain evidence="3 4">EB310</strain>
    </source>
</reference>
<dbReference type="AlphaFoldDB" id="A0A7D3XH11"/>
<sequence>MDALDELTDKEKETLRLIVRGHDAKSMASELSLSVHTINERLRLARRKLGVTSSREAARLLLESEGADPQKLADKDLGEAGEAGFADKDRVAAGKPARRIIAGVLVMMTIFAAGLILTSYFVEPAREAAPVEAPSSDAAVVAAAREWLTLTDAGDWEASFDATGRTFKQSNTLIGWSNAATQVRGPQGALISRDLLTVRYLNAPPHGYQEVAFATQYANTKVVETVTLQLEEGVWKVVGIMVD</sequence>
<dbReference type="EMBL" id="CP053921">
    <property type="protein sequence ID" value="QKG70778.1"/>
    <property type="molecule type" value="Genomic_DNA"/>
</dbReference>
<dbReference type="InterPro" id="IPR036388">
    <property type="entry name" value="WH-like_DNA-bd_sf"/>
</dbReference>
<protein>
    <submittedName>
        <fullName evidence="3">DUF4019 domain-containing protein</fullName>
    </submittedName>
</protein>
<dbReference type="InterPro" id="IPR016032">
    <property type="entry name" value="Sig_transdc_resp-reg_C-effctor"/>
</dbReference>
<dbReference type="InterPro" id="IPR000792">
    <property type="entry name" value="Tscrpt_reg_LuxR_C"/>
</dbReference>
<keyword evidence="1" id="KW-0472">Membrane</keyword>
<dbReference type="InterPro" id="IPR025091">
    <property type="entry name" value="DUF4019"/>
</dbReference>
<feature type="transmembrane region" description="Helical" evidence="1">
    <location>
        <begin position="100"/>
        <end position="122"/>
    </location>
</feature>
<dbReference type="Pfam" id="PF00196">
    <property type="entry name" value="GerE"/>
    <property type="match status" value="1"/>
</dbReference>
<dbReference type="CDD" id="cd06170">
    <property type="entry name" value="LuxR_C_like"/>
    <property type="match status" value="1"/>
</dbReference>
<dbReference type="RefSeq" id="WP_173213101.1">
    <property type="nucleotide sequence ID" value="NZ_CP053921.1"/>
</dbReference>
<evidence type="ECO:0000259" key="2">
    <source>
        <dbReference type="PROSITE" id="PS50043"/>
    </source>
</evidence>
<dbReference type="KEGG" id="emv:HQR01_05005"/>
<name>A0A7D3XH11_9SPHN</name>
<dbReference type="SUPFAM" id="SSF46894">
    <property type="entry name" value="C-terminal effector domain of the bipartite response regulators"/>
    <property type="match status" value="1"/>
</dbReference>
<evidence type="ECO:0000313" key="3">
    <source>
        <dbReference type="EMBL" id="QKG70778.1"/>
    </source>
</evidence>
<dbReference type="GO" id="GO:0003677">
    <property type="term" value="F:DNA binding"/>
    <property type="evidence" value="ECO:0007669"/>
    <property type="project" value="InterPro"/>
</dbReference>
<accession>A0A7D3XH11</accession>
<dbReference type="Pfam" id="PF13211">
    <property type="entry name" value="DUF4019"/>
    <property type="match status" value="1"/>
</dbReference>
<dbReference type="PRINTS" id="PR00038">
    <property type="entry name" value="HTHLUXR"/>
</dbReference>
<keyword evidence="1" id="KW-1133">Transmembrane helix</keyword>